<keyword evidence="4" id="KW-0862">Zinc</keyword>
<evidence type="ECO:0000313" key="8">
    <source>
        <dbReference type="EMBL" id="MVO09442.1"/>
    </source>
</evidence>
<feature type="domain" description="MsrB" evidence="7">
    <location>
        <begin position="32"/>
        <end position="154"/>
    </location>
</feature>
<gene>
    <name evidence="8" type="primary">msrB</name>
    <name evidence="8" type="ORF">GOQ30_09755</name>
</gene>
<keyword evidence="3" id="KW-0479">Metal-binding</keyword>
<evidence type="ECO:0000256" key="6">
    <source>
        <dbReference type="ARBA" id="ARBA00048488"/>
    </source>
</evidence>
<protein>
    <recommendedName>
        <fullName evidence="2">peptide-methionine (R)-S-oxide reductase</fullName>
        <ecNumber evidence="2">1.8.4.12</ecNumber>
    </recommendedName>
</protein>
<dbReference type="GO" id="GO:0046872">
    <property type="term" value="F:metal ion binding"/>
    <property type="evidence" value="ECO:0007669"/>
    <property type="project" value="UniProtKB-KW"/>
</dbReference>
<dbReference type="Gene3D" id="2.170.150.20">
    <property type="entry name" value="Peptide methionine sulfoxide reductase"/>
    <property type="match status" value="1"/>
</dbReference>
<dbReference type="GO" id="GO:0030091">
    <property type="term" value="P:protein repair"/>
    <property type="evidence" value="ECO:0007669"/>
    <property type="project" value="InterPro"/>
</dbReference>
<dbReference type="InterPro" id="IPR011057">
    <property type="entry name" value="Mss4-like_sf"/>
</dbReference>
<evidence type="ECO:0000256" key="1">
    <source>
        <dbReference type="ARBA" id="ARBA00001947"/>
    </source>
</evidence>
<comment type="caution">
    <text evidence="8">The sequence shown here is derived from an EMBL/GenBank/DDBJ whole genome shotgun (WGS) entry which is preliminary data.</text>
</comment>
<dbReference type="PANTHER" id="PTHR10173">
    <property type="entry name" value="METHIONINE SULFOXIDE REDUCTASE"/>
    <property type="match status" value="1"/>
</dbReference>
<comment type="catalytic activity">
    <reaction evidence="6">
        <text>L-methionyl-[protein] + [thioredoxin]-disulfide + H2O = L-methionyl-(R)-S-oxide-[protein] + [thioredoxin]-dithiol</text>
        <dbReference type="Rhea" id="RHEA:24164"/>
        <dbReference type="Rhea" id="RHEA-COMP:10698"/>
        <dbReference type="Rhea" id="RHEA-COMP:10700"/>
        <dbReference type="Rhea" id="RHEA-COMP:12313"/>
        <dbReference type="Rhea" id="RHEA-COMP:12314"/>
        <dbReference type="ChEBI" id="CHEBI:15377"/>
        <dbReference type="ChEBI" id="CHEBI:16044"/>
        <dbReference type="ChEBI" id="CHEBI:29950"/>
        <dbReference type="ChEBI" id="CHEBI:45764"/>
        <dbReference type="ChEBI" id="CHEBI:50058"/>
        <dbReference type="EC" id="1.8.4.12"/>
    </reaction>
</comment>
<dbReference type="NCBIfam" id="TIGR00357">
    <property type="entry name" value="peptide-methionine (R)-S-oxide reductase MsrB"/>
    <property type="match status" value="1"/>
</dbReference>
<dbReference type="GO" id="GO:0005737">
    <property type="term" value="C:cytoplasm"/>
    <property type="evidence" value="ECO:0007669"/>
    <property type="project" value="TreeGrafter"/>
</dbReference>
<proteinExistence type="predicted"/>
<dbReference type="FunFam" id="2.170.150.20:FF:000009">
    <property type="entry name" value="Peptide-methionine (R)-S-oxide reductase"/>
    <property type="match status" value="1"/>
</dbReference>
<dbReference type="InterPro" id="IPR002579">
    <property type="entry name" value="Met_Sox_Rdtase_MsrB_dom"/>
</dbReference>
<dbReference type="SUPFAM" id="SSF51316">
    <property type="entry name" value="Mss4-like"/>
    <property type="match status" value="1"/>
</dbReference>
<evidence type="ECO:0000313" key="9">
    <source>
        <dbReference type="Proteomes" id="UP000431264"/>
    </source>
</evidence>
<keyword evidence="5 8" id="KW-0560">Oxidoreductase</keyword>
<dbReference type="EMBL" id="WQLW01000006">
    <property type="protein sequence ID" value="MVO09442.1"/>
    <property type="molecule type" value="Genomic_DNA"/>
</dbReference>
<accession>A0A6I4ILT8</accession>
<dbReference type="GO" id="GO:0006979">
    <property type="term" value="P:response to oxidative stress"/>
    <property type="evidence" value="ECO:0007669"/>
    <property type="project" value="InterPro"/>
</dbReference>
<dbReference type="PROSITE" id="PS51790">
    <property type="entry name" value="MSRB"/>
    <property type="match status" value="1"/>
</dbReference>
<dbReference type="Pfam" id="PF01641">
    <property type="entry name" value="SelR"/>
    <property type="match status" value="1"/>
</dbReference>
<evidence type="ECO:0000256" key="3">
    <source>
        <dbReference type="ARBA" id="ARBA00022723"/>
    </source>
</evidence>
<evidence type="ECO:0000256" key="5">
    <source>
        <dbReference type="ARBA" id="ARBA00023002"/>
    </source>
</evidence>
<evidence type="ECO:0000256" key="2">
    <source>
        <dbReference type="ARBA" id="ARBA00012499"/>
    </source>
</evidence>
<dbReference type="AlphaFoldDB" id="A0A6I4ILT8"/>
<dbReference type="Proteomes" id="UP000431264">
    <property type="component" value="Unassembled WGS sequence"/>
</dbReference>
<dbReference type="EC" id="1.8.4.12" evidence="2"/>
<keyword evidence="9" id="KW-1185">Reference proteome</keyword>
<comment type="cofactor">
    <cofactor evidence="1">
        <name>Zn(2+)</name>
        <dbReference type="ChEBI" id="CHEBI:29105"/>
    </cofactor>
</comment>
<dbReference type="OrthoDB" id="4174719at2"/>
<dbReference type="GO" id="GO:0033743">
    <property type="term" value="F:peptide-methionine (R)-S-oxide reductase activity"/>
    <property type="evidence" value="ECO:0007669"/>
    <property type="project" value="UniProtKB-EC"/>
</dbReference>
<name>A0A6I4ILT8_9FLAO</name>
<dbReference type="InterPro" id="IPR028427">
    <property type="entry name" value="Met_Sox_Rdtase_MsrB"/>
</dbReference>
<dbReference type="PANTHER" id="PTHR10173:SF52">
    <property type="entry name" value="METHIONINE-R-SULFOXIDE REDUCTASE B1"/>
    <property type="match status" value="1"/>
</dbReference>
<sequence>MKKIFILLFLFSLQHSFTQTKKVMEPQIKKTESEWKAQLSDQEYEVLRKKGTERPYTGEYWDHFEKGTYVCAACENVLFTSDTKYESHCGWPSFDQAIPGSVIYEKDTSFGMIRTEVMCAKCGGHLGHVFDDGPKETTGQRYCTNSVSIKFIPNK</sequence>
<reference evidence="9" key="1">
    <citation type="submission" date="2019-05" db="EMBL/GenBank/DDBJ databases">
        <title>Flavobacterium profundi sp. nov., isolated from a deep-sea seamount.</title>
        <authorList>
            <person name="Zhang D.-C."/>
        </authorList>
    </citation>
    <scope>NUCLEOTIDE SEQUENCE [LARGE SCALE GENOMIC DNA]</scope>
    <source>
        <strain evidence="9">TP390</strain>
    </source>
</reference>
<organism evidence="8 9">
    <name type="scientific">Flavobacterium profundi</name>
    <dbReference type="NCBI Taxonomy" id="1774945"/>
    <lineage>
        <taxon>Bacteria</taxon>
        <taxon>Pseudomonadati</taxon>
        <taxon>Bacteroidota</taxon>
        <taxon>Flavobacteriia</taxon>
        <taxon>Flavobacteriales</taxon>
        <taxon>Flavobacteriaceae</taxon>
        <taxon>Flavobacterium</taxon>
    </lineage>
</organism>
<evidence type="ECO:0000256" key="4">
    <source>
        <dbReference type="ARBA" id="ARBA00022833"/>
    </source>
</evidence>
<evidence type="ECO:0000259" key="7">
    <source>
        <dbReference type="PROSITE" id="PS51790"/>
    </source>
</evidence>